<dbReference type="GO" id="GO:0010507">
    <property type="term" value="P:negative regulation of autophagy"/>
    <property type="evidence" value="ECO:0007669"/>
    <property type="project" value="TreeGrafter"/>
</dbReference>
<protein>
    <submittedName>
        <fullName evidence="3">Uncharacterized protein</fullName>
    </submittedName>
</protein>
<name>A0A452IQZ8_9SAUR</name>
<dbReference type="Pfam" id="PF15228">
    <property type="entry name" value="DAP"/>
    <property type="match status" value="1"/>
</dbReference>
<evidence type="ECO:0000313" key="4">
    <source>
        <dbReference type="Proteomes" id="UP000291020"/>
    </source>
</evidence>
<keyword evidence="1" id="KW-0810">Translation regulation</keyword>
<proteinExistence type="inferred from homology"/>
<organism evidence="3 4">
    <name type="scientific">Gopherus agassizii</name>
    <name type="common">Agassiz's desert tortoise</name>
    <dbReference type="NCBI Taxonomy" id="38772"/>
    <lineage>
        <taxon>Eukaryota</taxon>
        <taxon>Metazoa</taxon>
        <taxon>Chordata</taxon>
        <taxon>Craniata</taxon>
        <taxon>Vertebrata</taxon>
        <taxon>Euteleostomi</taxon>
        <taxon>Archelosauria</taxon>
        <taxon>Testudinata</taxon>
        <taxon>Testudines</taxon>
        <taxon>Cryptodira</taxon>
        <taxon>Durocryptodira</taxon>
        <taxon>Testudinoidea</taxon>
        <taxon>Testudinidae</taxon>
        <taxon>Gopherus</taxon>
    </lineage>
</organism>
<comment type="similarity">
    <text evidence="2">Belongs to the DAP-DAPL1 family.</text>
</comment>
<sequence>CLFSNSLFSFSSPKQTLIISGAIMRGDRDFPPAAAQVAHQKPQPCLEKFAPQHRINQHIPQPRK</sequence>
<dbReference type="Ensembl" id="ENSGAGT00000034429.1">
    <property type="protein sequence ID" value="ENSGAGP00000030335.1"/>
    <property type="gene ID" value="ENSGAGG00000021864.1"/>
</dbReference>
<accession>A0A452IQZ8</accession>
<dbReference type="InterPro" id="IPR024130">
    <property type="entry name" value="DAP1/DAPL1"/>
</dbReference>
<dbReference type="Proteomes" id="UP000291020">
    <property type="component" value="Unassembled WGS sequence"/>
</dbReference>
<dbReference type="PANTHER" id="PTHR13177:SF3">
    <property type="entry name" value="DEATH-ASSOCIATED PROTEIN 1"/>
    <property type="match status" value="1"/>
</dbReference>
<keyword evidence="4" id="KW-1185">Reference proteome</keyword>
<reference evidence="4" key="1">
    <citation type="journal article" date="2017" name="PLoS ONE">
        <title>The Agassiz's desert tortoise genome provides a resource for the conservation of a threatened species.</title>
        <authorList>
            <person name="Tollis M."/>
            <person name="DeNardo D.F."/>
            <person name="Cornelius J.A."/>
            <person name="Dolby G.A."/>
            <person name="Edwards T."/>
            <person name="Henen B.T."/>
            <person name="Karl A.E."/>
            <person name="Murphy R.W."/>
            <person name="Kusumi K."/>
        </authorList>
    </citation>
    <scope>NUCLEOTIDE SEQUENCE [LARGE SCALE GENOMIC DNA]</scope>
</reference>
<dbReference type="GO" id="GO:0034198">
    <property type="term" value="P:cellular response to amino acid starvation"/>
    <property type="evidence" value="ECO:0007669"/>
    <property type="project" value="TreeGrafter"/>
</dbReference>
<dbReference type="AlphaFoldDB" id="A0A452IQZ8"/>
<evidence type="ECO:0000313" key="3">
    <source>
        <dbReference type="Ensembl" id="ENSGAGP00000030335.1"/>
    </source>
</evidence>
<reference evidence="3" key="2">
    <citation type="submission" date="2025-08" db="UniProtKB">
        <authorList>
            <consortium name="Ensembl"/>
        </authorList>
    </citation>
    <scope>IDENTIFICATION</scope>
</reference>
<dbReference type="GO" id="GO:0097190">
    <property type="term" value="P:apoptotic signaling pathway"/>
    <property type="evidence" value="ECO:0007669"/>
    <property type="project" value="TreeGrafter"/>
</dbReference>
<dbReference type="GO" id="GO:0070513">
    <property type="term" value="F:death domain binding"/>
    <property type="evidence" value="ECO:0007669"/>
    <property type="project" value="TreeGrafter"/>
</dbReference>
<evidence type="ECO:0000256" key="1">
    <source>
        <dbReference type="ARBA" id="ARBA00022845"/>
    </source>
</evidence>
<reference evidence="3" key="3">
    <citation type="submission" date="2025-09" db="UniProtKB">
        <authorList>
            <consortium name="Ensembl"/>
        </authorList>
    </citation>
    <scope>IDENTIFICATION</scope>
</reference>
<dbReference type="GO" id="GO:0006417">
    <property type="term" value="P:regulation of translation"/>
    <property type="evidence" value="ECO:0007669"/>
    <property type="project" value="UniProtKB-KW"/>
</dbReference>
<evidence type="ECO:0000256" key="2">
    <source>
        <dbReference type="ARBA" id="ARBA00038025"/>
    </source>
</evidence>
<dbReference type="PANTHER" id="PTHR13177">
    <property type="entry name" value="DEATH-ASSOCIATED PROTEIN 1"/>
    <property type="match status" value="1"/>
</dbReference>